<organism evidence="4 5">
    <name type="scientific">Phaseolus angularis</name>
    <name type="common">Azuki bean</name>
    <name type="synonym">Vigna angularis</name>
    <dbReference type="NCBI Taxonomy" id="3914"/>
    <lineage>
        <taxon>Eukaryota</taxon>
        <taxon>Viridiplantae</taxon>
        <taxon>Streptophyta</taxon>
        <taxon>Embryophyta</taxon>
        <taxon>Tracheophyta</taxon>
        <taxon>Spermatophyta</taxon>
        <taxon>Magnoliopsida</taxon>
        <taxon>eudicotyledons</taxon>
        <taxon>Gunneridae</taxon>
        <taxon>Pentapetalae</taxon>
        <taxon>rosids</taxon>
        <taxon>fabids</taxon>
        <taxon>Fabales</taxon>
        <taxon>Fabaceae</taxon>
        <taxon>Papilionoideae</taxon>
        <taxon>50 kb inversion clade</taxon>
        <taxon>NPAAA clade</taxon>
        <taxon>indigoferoid/millettioid clade</taxon>
        <taxon>Phaseoleae</taxon>
        <taxon>Vigna</taxon>
    </lineage>
</organism>
<dbReference type="Pfam" id="PF20429">
    <property type="entry name" value="Tab2-like_C"/>
    <property type="match status" value="1"/>
</dbReference>
<keyword evidence="1" id="KW-0064">Aspartyl protease</keyword>
<keyword evidence="1" id="KW-0645">Protease</keyword>
<dbReference type="GO" id="GO:0004190">
    <property type="term" value="F:aspartic-type endopeptidase activity"/>
    <property type="evidence" value="ECO:0007669"/>
    <property type="project" value="UniProtKB-KW"/>
</dbReference>
<accession>A0A8T0JKQ3</accession>
<feature type="region of interest" description="Disordered" evidence="2">
    <location>
        <begin position="403"/>
        <end position="473"/>
    </location>
</feature>
<feature type="compositionally biased region" description="Basic residues" evidence="2">
    <location>
        <begin position="443"/>
        <end position="460"/>
    </location>
</feature>
<feature type="domain" description="Integrase catalytic" evidence="3">
    <location>
        <begin position="904"/>
        <end position="1013"/>
    </location>
</feature>
<dbReference type="InterPro" id="IPR012337">
    <property type="entry name" value="RNaseH-like_sf"/>
</dbReference>
<dbReference type="Pfam" id="PF14223">
    <property type="entry name" value="Retrotran_gag_2"/>
    <property type="match status" value="1"/>
</dbReference>
<dbReference type="Pfam" id="PF25597">
    <property type="entry name" value="SH3_retrovirus"/>
    <property type="match status" value="1"/>
</dbReference>
<protein>
    <submittedName>
        <fullName evidence="4">Retrovirus-related Pol polyprotein from transposon RE1 Retro element 1</fullName>
    </submittedName>
</protein>
<dbReference type="InterPro" id="IPR043502">
    <property type="entry name" value="DNA/RNA_pol_sf"/>
</dbReference>
<evidence type="ECO:0000259" key="3">
    <source>
        <dbReference type="PROSITE" id="PS50994"/>
    </source>
</evidence>
<dbReference type="InterPro" id="IPR036875">
    <property type="entry name" value="Znf_CCHC_sf"/>
</dbReference>
<comment type="caution">
    <text evidence="4">The sequence shown here is derived from an EMBL/GenBank/DDBJ whole genome shotgun (WGS) entry which is preliminary data.</text>
</comment>
<dbReference type="GO" id="GO:0008270">
    <property type="term" value="F:zinc ion binding"/>
    <property type="evidence" value="ECO:0007669"/>
    <property type="project" value="InterPro"/>
</dbReference>
<dbReference type="InterPro" id="IPR013103">
    <property type="entry name" value="RVT_2"/>
</dbReference>
<dbReference type="Pfam" id="PF22936">
    <property type="entry name" value="Pol_BBD"/>
    <property type="match status" value="1"/>
</dbReference>
<dbReference type="Gene3D" id="3.30.420.10">
    <property type="entry name" value="Ribonuclease H-like superfamily/Ribonuclease H"/>
    <property type="match status" value="1"/>
</dbReference>
<name>A0A8T0JKQ3_PHAAN</name>
<dbReference type="InterPro" id="IPR057670">
    <property type="entry name" value="SH3_retrovirus"/>
</dbReference>
<dbReference type="Pfam" id="PF06485">
    <property type="entry name" value="Tab2-like_N"/>
    <property type="match status" value="1"/>
</dbReference>
<dbReference type="InterPro" id="IPR046761">
    <property type="entry name" value="Tab2-like_C"/>
</dbReference>
<evidence type="ECO:0000313" key="4">
    <source>
        <dbReference type="EMBL" id="KAG2372503.1"/>
    </source>
</evidence>
<dbReference type="InterPro" id="IPR001584">
    <property type="entry name" value="Integrase_cat-core"/>
</dbReference>
<reference evidence="4 5" key="1">
    <citation type="submission" date="2020-05" db="EMBL/GenBank/DDBJ databases">
        <title>Vigna angularis (adzuki bean) Var. LongXiaoDou No. 4 denovo assembly.</title>
        <authorList>
            <person name="Xiang H."/>
        </authorList>
    </citation>
    <scope>NUCLEOTIDE SEQUENCE [LARGE SCALE GENOMIC DNA]</scope>
    <source>
        <tissue evidence="4">Leaf</tissue>
    </source>
</reference>
<dbReference type="Proteomes" id="UP000743370">
    <property type="component" value="Unassembled WGS sequence"/>
</dbReference>
<evidence type="ECO:0000256" key="2">
    <source>
        <dbReference type="SAM" id="MobiDB-lite"/>
    </source>
</evidence>
<dbReference type="PANTHER" id="PTHR34556:SF2">
    <property type="entry name" value="PROTEIN TAB2 HOMOLOG, CHLOROPLASTIC"/>
    <property type="match status" value="1"/>
</dbReference>
<dbReference type="SUPFAM" id="SSF56672">
    <property type="entry name" value="DNA/RNA polymerases"/>
    <property type="match status" value="1"/>
</dbReference>
<dbReference type="PROSITE" id="PS50994">
    <property type="entry name" value="INTEGRASE"/>
    <property type="match status" value="1"/>
</dbReference>
<evidence type="ECO:0000256" key="1">
    <source>
        <dbReference type="ARBA" id="ARBA00022750"/>
    </source>
</evidence>
<dbReference type="InterPro" id="IPR054722">
    <property type="entry name" value="PolX-like_BBD"/>
</dbReference>
<dbReference type="EMBL" id="JABFOF010000011">
    <property type="protein sequence ID" value="KAG2372503.1"/>
    <property type="molecule type" value="Genomic_DNA"/>
</dbReference>
<dbReference type="PANTHER" id="PTHR34556">
    <property type="match status" value="1"/>
</dbReference>
<proteinExistence type="predicted"/>
<dbReference type="SUPFAM" id="SSF53098">
    <property type="entry name" value="Ribonuclease H-like"/>
    <property type="match status" value="1"/>
</dbReference>
<keyword evidence="1" id="KW-0378">Hydrolase</keyword>
<dbReference type="InterPro" id="IPR009472">
    <property type="entry name" value="Tab2-like"/>
</dbReference>
<dbReference type="GO" id="GO:0003723">
    <property type="term" value="F:RNA binding"/>
    <property type="evidence" value="ECO:0007669"/>
    <property type="project" value="InterPro"/>
</dbReference>
<gene>
    <name evidence="4" type="ORF">HKW66_Vig0206280</name>
</gene>
<dbReference type="Pfam" id="PF07727">
    <property type="entry name" value="RVT_2"/>
    <property type="match status" value="1"/>
</dbReference>
<feature type="region of interest" description="Disordered" evidence="2">
    <location>
        <begin position="1108"/>
        <end position="1168"/>
    </location>
</feature>
<dbReference type="InterPro" id="IPR046760">
    <property type="entry name" value="Tab2-like_N"/>
</dbReference>
<dbReference type="InterPro" id="IPR036397">
    <property type="entry name" value="RNaseH_sf"/>
</dbReference>
<sequence>MATLSFNPARIRTSSFKHSKFTSPSKPIRIPCTTFPFHSHPKLIHFRTHSVSESTQKEAPEAILQEEDDPTAELRYLDPETDPATITDWELDFCSRPILDARGKKIWELVVCDKTLSLQYNKYFPNNVINSITLKDGIVAVSDELGVPLPRNIRFFRSQMQTIITNACNELRIRPVPSKRCVSIILWLEERYETIYRRHPGFQEASKTLLALDNPFPTELPDILYGQRWAFVQLPYSAVREEVSNFEKGFCGSGLDLDLLGLEIDDNTLIPGLAVASSSAMALAAGLSGLEVCAVEADAARARLILSVGISTRYIFSTFKKTPQTTSEAEAWEAAKKACGGLHFLAIQPDLDSEDCAGFNLLLDLPFPPVAGRSRSGFCLVIYICPAPQFFVARRCPPLPAAGRRPPSTVGHRPATVSGHRPATVTASHRLRPPSLTTVRPPSGHRHRRPPPAIAGHRRPSLSNTLSFSGSPSITSEKLNGKNYLSWSAAVEMWFLGQGHYDHLERDGSHVPTEKADKWKQADFQLCALLWQSVEPKLFVSLRAFKTCHSFWKKAQSIYANDIQRLYDTTNKLASLKMADHDMVSFMTEAQSAVEELRMFLEVDPLEDIKKKLDKFYMVLILRALHPDFDHLRDQLLTSHEVPSMETLTTRLLRVPVSQTQEAHELVEPSVMVATRGRGGRGTRGGGQGGRGRTQCTYCKRMGHTQENCYSLHGFPSKTANISKTETSTLKTETSTSMFSEDEYQEYLRLKSNSLAQPSQSPNTSTACVSQSMECQNSWVIDSGASDHISGNTSLFSSISFREKPHFITLANGSKTSSKGVGHVSLSPSLNLNSERGSGRQIGEGYEAGGLYHFGSRPRVSCVAALNPKVLHDRLGHPHLSKLKKMCPELSGLQTLESIFTSFLNEIKNQFGQVIKILRSDNAKEYFSSSFSAILSSHGILHQSTCPHTPQQNGIAERKNRHLVETARTLLLGAHIPVHHWGDAILTACYLINRMPSSSLDNKVPFSILFPNDPLFHTSPRVFGCVCFVHDMSPGLDKLSARALKCVFLGYSRLQKGYRCYSPETKKYYMSANVTFFEQTPYFSPSVQDVSILQQVLPIPMVESNSSTVSVIPSHDHNPSTPVSPHTEIIPHRAPMDSPPPQDNGESPTSDSSPSSPPPTPPGANDSAWPIALRKVSSVVIPKNVKEALDHPGWRQAMIAEMQALDHSNTWELVPLPPGKKAVGCRWVYAVKVGPDGEIDRLKARLVAKGYTQVYGLDYCDTFSPVAKMTTIRLFFAMAAIRHWPLHQLDIKNAFLHGDLEEEVYMEQPPGFVAQGESGMVCKLHRSLYGLKQSPRAWFGKFSSIVQKFGLKRSEADHSVFYCHSSLGKCVYLIVYVDDIVITGNDAVGISQLKEYLCRHFQTKDLGSLKYFLGIEVAQSKDGVVISQRKYALDILQETGMIDCRPVDSPMDPNQKLRTEEGELFSDPERYRRLVGKLIYLTITRPDLSFAVGVVSQFMQAPCIDHWNALIRILRYVKKAPGQGLLYEDKGSIHVSGYCDADWAGSPIDRRSTTGYCVFLGGNIISWKSKKQNVVARSTAEAEYRAMASLTCELIWVKQFLQEVKFCDIHTMKMYCDNQAALHIASNPVFHERTKHIEIDCHFVREKLLTKEICTEFIGSNDQLADVLTKSLRGPRIEFICSKLGTYNLYAPA</sequence>
<dbReference type="SUPFAM" id="SSF57756">
    <property type="entry name" value="Retrovirus zinc finger-like domains"/>
    <property type="match status" value="1"/>
</dbReference>
<dbReference type="CDD" id="cd09272">
    <property type="entry name" value="RNase_HI_RT_Ty1"/>
    <property type="match status" value="1"/>
</dbReference>
<dbReference type="GO" id="GO:0015074">
    <property type="term" value="P:DNA integration"/>
    <property type="evidence" value="ECO:0007669"/>
    <property type="project" value="InterPro"/>
</dbReference>
<evidence type="ECO:0000313" key="5">
    <source>
        <dbReference type="Proteomes" id="UP000743370"/>
    </source>
</evidence>
<feature type="compositionally biased region" description="Polar residues" evidence="2">
    <location>
        <begin position="461"/>
        <end position="473"/>
    </location>
</feature>